<feature type="transmembrane region" description="Helical" evidence="7">
    <location>
        <begin position="12"/>
        <end position="32"/>
    </location>
</feature>
<keyword evidence="3 6" id="KW-0812">Transmembrane</keyword>
<comment type="subcellular location">
    <subcellularLocation>
        <location evidence="6">Cell membrane</location>
        <topology evidence="6">Multi-pass membrane protein</topology>
    </subcellularLocation>
    <subcellularLocation>
        <location evidence="1">Membrane</location>
        <topology evidence="1">Multi-pass membrane protein</topology>
    </subcellularLocation>
</comment>
<evidence type="ECO:0000256" key="6">
    <source>
        <dbReference type="RuleBase" id="RU003943"/>
    </source>
</evidence>
<dbReference type="EMBL" id="QXDL01000151">
    <property type="protein sequence ID" value="RIH81771.1"/>
    <property type="molecule type" value="Genomic_DNA"/>
</dbReference>
<feature type="transmembrane region" description="Helical" evidence="7">
    <location>
        <begin position="214"/>
        <end position="237"/>
    </location>
</feature>
<organism evidence="8 9">
    <name type="scientific">Calidithermus terrae</name>
    <dbReference type="NCBI Taxonomy" id="1408545"/>
    <lineage>
        <taxon>Bacteria</taxon>
        <taxon>Thermotogati</taxon>
        <taxon>Deinococcota</taxon>
        <taxon>Deinococci</taxon>
        <taxon>Thermales</taxon>
        <taxon>Thermaceae</taxon>
        <taxon>Calidithermus</taxon>
    </lineage>
</organism>
<dbReference type="Gene3D" id="1.10.3470.10">
    <property type="entry name" value="ABC transporter involved in vitamin B12 uptake, BtuC"/>
    <property type="match status" value="1"/>
</dbReference>
<gene>
    <name evidence="8" type="primary">znuB</name>
    <name evidence="8" type="ORF">Mterra_02977</name>
</gene>
<evidence type="ECO:0000256" key="2">
    <source>
        <dbReference type="ARBA" id="ARBA00008034"/>
    </source>
</evidence>
<comment type="caution">
    <text evidence="8">The sequence shown here is derived from an EMBL/GenBank/DDBJ whole genome shotgun (WGS) entry which is preliminary data.</text>
</comment>
<accession>A0A399EHM7</accession>
<keyword evidence="4 7" id="KW-1133">Transmembrane helix</keyword>
<dbReference type="AlphaFoldDB" id="A0A399EHM7"/>
<feature type="transmembrane region" description="Helical" evidence="7">
    <location>
        <begin position="174"/>
        <end position="202"/>
    </location>
</feature>
<sequence>MLEALQLPFMQRALVAGVLVGAVASYLGVFIVQRRLSFLGDGLAHAAFAGVALGLLLGTQPLYVAVPFAVAVALAITWVRERTNLGEDTTIGVFFALSVALGVLFMSMRQGYSADALSYIFGSILTVTAADLWAVAALAALLLALLPLWSRWAYATFERELALADRLPVLRQDYALSALVAVVTVMAVKVVGLVLIAAFLVIPAATSRLLSPTFARMTLGAVAIGVLSSLLGLFLSYSLDTPSGATIVLTQTALFLLALSLRGRS</sequence>
<dbReference type="RefSeq" id="WP_119315946.1">
    <property type="nucleotide sequence ID" value="NZ_QXDL01000151.1"/>
</dbReference>
<dbReference type="InterPro" id="IPR037294">
    <property type="entry name" value="ABC_BtuC-like"/>
</dbReference>
<feature type="transmembrane region" description="Helical" evidence="7">
    <location>
        <begin position="120"/>
        <end position="149"/>
    </location>
</feature>
<evidence type="ECO:0000256" key="1">
    <source>
        <dbReference type="ARBA" id="ARBA00004141"/>
    </source>
</evidence>
<protein>
    <submittedName>
        <fullName evidence="8">High-affinity zinc uptake system membrane protein ZnuB</fullName>
    </submittedName>
</protein>
<feature type="transmembrane region" description="Helical" evidence="7">
    <location>
        <begin position="62"/>
        <end position="79"/>
    </location>
</feature>
<evidence type="ECO:0000256" key="3">
    <source>
        <dbReference type="ARBA" id="ARBA00022692"/>
    </source>
</evidence>
<dbReference type="GO" id="GO:0010043">
    <property type="term" value="P:response to zinc ion"/>
    <property type="evidence" value="ECO:0007669"/>
    <property type="project" value="TreeGrafter"/>
</dbReference>
<dbReference type="PANTHER" id="PTHR30477">
    <property type="entry name" value="ABC-TRANSPORTER METAL-BINDING PROTEIN"/>
    <property type="match status" value="1"/>
</dbReference>
<dbReference type="SUPFAM" id="SSF81345">
    <property type="entry name" value="ABC transporter involved in vitamin B12 uptake, BtuC"/>
    <property type="match status" value="1"/>
</dbReference>
<proteinExistence type="inferred from homology"/>
<dbReference type="OrthoDB" id="9798540at2"/>
<keyword evidence="9" id="KW-1185">Reference proteome</keyword>
<dbReference type="InterPro" id="IPR001626">
    <property type="entry name" value="ABC_TroCD"/>
</dbReference>
<feature type="transmembrane region" description="Helical" evidence="7">
    <location>
        <begin position="91"/>
        <end position="108"/>
    </location>
</feature>
<dbReference type="Proteomes" id="UP000265715">
    <property type="component" value="Unassembled WGS sequence"/>
</dbReference>
<keyword evidence="6" id="KW-0813">Transport</keyword>
<evidence type="ECO:0000256" key="7">
    <source>
        <dbReference type="SAM" id="Phobius"/>
    </source>
</evidence>
<evidence type="ECO:0000313" key="9">
    <source>
        <dbReference type="Proteomes" id="UP000265715"/>
    </source>
</evidence>
<comment type="similarity">
    <text evidence="2 6">Belongs to the ABC-3 integral membrane protein family.</text>
</comment>
<evidence type="ECO:0000256" key="5">
    <source>
        <dbReference type="ARBA" id="ARBA00023136"/>
    </source>
</evidence>
<dbReference type="GO" id="GO:0043190">
    <property type="term" value="C:ATP-binding cassette (ABC) transporter complex"/>
    <property type="evidence" value="ECO:0007669"/>
    <property type="project" value="InterPro"/>
</dbReference>
<evidence type="ECO:0000313" key="8">
    <source>
        <dbReference type="EMBL" id="RIH81771.1"/>
    </source>
</evidence>
<reference evidence="8 9" key="1">
    <citation type="submission" date="2018-08" db="EMBL/GenBank/DDBJ databases">
        <title>Meiothermus terrae DSM 26712 genome sequencing project.</title>
        <authorList>
            <person name="Da Costa M.S."/>
            <person name="Albuquerque L."/>
            <person name="Raposo P."/>
            <person name="Froufe H.J.C."/>
            <person name="Barroso C.S."/>
            <person name="Egas C."/>
        </authorList>
    </citation>
    <scope>NUCLEOTIDE SEQUENCE [LARGE SCALE GENOMIC DNA]</scope>
    <source>
        <strain evidence="8 9">DSM 26712</strain>
    </source>
</reference>
<dbReference type="PANTHER" id="PTHR30477:SF0">
    <property type="entry name" value="METAL TRANSPORT SYSTEM MEMBRANE PROTEIN TM_0125-RELATED"/>
    <property type="match status" value="1"/>
</dbReference>
<dbReference type="GO" id="GO:0055085">
    <property type="term" value="P:transmembrane transport"/>
    <property type="evidence" value="ECO:0007669"/>
    <property type="project" value="InterPro"/>
</dbReference>
<name>A0A399EHM7_9DEIN</name>
<keyword evidence="5 7" id="KW-0472">Membrane</keyword>
<evidence type="ECO:0000256" key="4">
    <source>
        <dbReference type="ARBA" id="ARBA00022989"/>
    </source>
</evidence>
<dbReference type="Pfam" id="PF00950">
    <property type="entry name" value="ABC-3"/>
    <property type="match status" value="1"/>
</dbReference>